<dbReference type="PANTHER" id="PTHR33336:SF15">
    <property type="entry name" value="ABM DOMAIN-CONTAINING PROTEIN"/>
    <property type="match status" value="1"/>
</dbReference>
<proteinExistence type="predicted"/>
<dbReference type="Proteomes" id="UP000682733">
    <property type="component" value="Unassembled WGS sequence"/>
</dbReference>
<dbReference type="InterPro" id="IPR007138">
    <property type="entry name" value="ABM_dom"/>
</dbReference>
<dbReference type="InterPro" id="IPR050744">
    <property type="entry name" value="AI-2_Isomerase_LsrG"/>
</dbReference>
<dbReference type="Gene3D" id="3.30.70.100">
    <property type="match status" value="1"/>
</dbReference>
<organism evidence="2 6">
    <name type="scientific">Didymodactylos carnosus</name>
    <dbReference type="NCBI Taxonomy" id="1234261"/>
    <lineage>
        <taxon>Eukaryota</taxon>
        <taxon>Metazoa</taxon>
        <taxon>Spiralia</taxon>
        <taxon>Gnathifera</taxon>
        <taxon>Rotifera</taxon>
        <taxon>Eurotatoria</taxon>
        <taxon>Bdelloidea</taxon>
        <taxon>Philodinida</taxon>
        <taxon>Philodinidae</taxon>
        <taxon>Didymodactylos</taxon>
    </lineage>
</organism>
<comment type="caution">
    <text evidence="2">The sequence shown here is derived from an EMBL/GenBank/DDBJ whole genome shotgun (WGS) entry which is preliminary data.</text>
</comment>
<feature type="domain" description="ABM" evidence="1">
    <location>
        <begin position="7"/>
        <end position="99"/>
    </location>
</feature>
<dbReference type="Pfam" id="PF03992">
    <property type="entry name" value="ABM"/>
    <property type="match status" value="1"/>
</dbReference>
<dbReference type="Proteomes" id="UP000677228">
    <property type="component" value="Unassembled WGS sequence"/>
</dbReference>
<dbReference type="PROSITE" id="PS51725">
    <property type="entry name" value="ABM"/>
    <property type="match status" value="1"/>
</dbReference>
<dbReference type="EMBL" id="CAJNOK010008923">
    <property type="protein sequence ID" value="CAF1076404.1"/>
    <property type="molecule type" value="Genomic_DNA"/>
</dbReference>
<accession>A0A814J5J4</accession>
<dbReference type="Proteomes" id="UP000681722">
    <property type="component" value="Unassembled WGS sequence"/>
</dbReference>
<dbReference type="SUPFAM" id="SSF54909">
    <property type="entry name" value="Dimeric alpha+beta barrel"/>
    <property type="match status" value="1"/>
</dbReference>
<dbReference type="GO" id="GO:0003824">
    <property type="term" value="F:catalytic activity"/>
    <property type="evidence" value="ECO:0007669"/>
    <property type="project" value="TreeGrafter"/>
</dbReference>
<evidence type="ECO:0000313" key="4">
    <source>
        <dbReference type="EMBL" id="CAF3804212.1"/>
    </source>
</evidence>
<dbReference type="EMBL" id="CAJNOQ010003871">
    <property type="protein sequence ID" value="CAF1033474.1"/>
    <property type="molecule type" value="Genomic_DNA"/>
</dbReference>
<dbReference type="InterPro" id="IPR011008">
    <property type="entry name" value="Dimeric_a/b-barrel"/>
</dbReference>
<protein>
    <recommendedName>
        <fullName evidence="1">ABM domain-containing protein</fullName>
    </recommendedName>
</protein>
<gene>
    <name evidence="2" type="ORF">GPM918_LOCUS15400</name>
    <name evidence="3" type="ORF">OVA965_LOCUS18148</name>
    <name evidence="4" type="ORF">SRO942_LOCUS15400</name>
    <name evidence="5" type="ORF">TMI583_LOCUS18160</name>
</gene>
<sequence>MSALAVLHVVVDIYVQSDKAERVKKLLYDLASQAKREEGCMRYRLCEDLADKTHLICIEQWETELAYEDHLKTEHIKKCGEELKDDLASPAEVRRYKIVQIESTVKKETTTNSSGFCNIL</sequence>
<evidence type="ECO:0000259" key="1">
    <source>
        <dbReference type="PROSITE" id="PS51725"/>
    </source>
</evidence>
<dbReference type="AlphaFoldDB" id="A0A814J5J4"/>
<evidence type="ECO:0000313" key="5">
    <source>
        <dbReference type="EMBL" id="CAF3840042.1"/>
    </source>
</evidence>
<dbReference type="PANTHER" id="PTHR33336">
    <property type="entry name" value="QUINOL MONOOXYGENASE YGIN-RELATED"/>
    <property type="match status" value="1"/>
</dbReference>
<name>A0A814J5J4_9BILA</name>
<dbReference type="EMBL" id="CAJOBC010003871">
    <property type="protein sequence ID" value="CAF3804212.1"/>
    <property type="molecule type" value="Genomic_DNA"/>
</dbReference>
<dbReference type="Proteomes" id="UP000663829">
    <property type="component" value="Unassembled WGS sequence"/>
</dbReference>
<reference evidence="2" key="1">
    <citation type="submission" date="2021-02" db="EMBL/GenBank/DDBJ databases">
        <authorList>
            <person name="Nowell W R."/>
        </authorList>
    </citation>
    <scope>NUCLEOTIDE SEQUENCE</scope>
</reference>
<evidence type="ECO:0000313" key="2">
    <source>
        <dbReference type="EMBL" id="CAF1033474.1"/>
    </source>
</evidence>
<keyword evidence="6" id="KW-1185">Reference proteome</keyword>
<evidence type="ECO:0000313" key="3">
    <source>
        <dbReference type="EMBL" id="CAF1076404.1"/>
    </source>
</evidence>
<dbReference type="OrthoDB" id="9978104at2759"/>
<dbReference type="EMBL" id="CAJOBA010008939">
    <property type="protein sequence ID" value="CAF3840042.1"/>
    <property type="molecule type" value="Genomic_DNA"/>
</dbReference>
<evidence type="ECO:0000313" key="6">
    <source>
        <dbReference type="Proteomes" id="UP000663829"/>
    </source>
</evidence>